<accession>A0A1G4GB69</accession>
<feature type="domain" description="LamG-like jellyroll fold" evidence="3">
    <location>
        <begin position="373"/>
        <end position="523"/>
    </location>
</feature>
<dbReference type="GO" id="GO:0005975">
    <property type="term" value="P:carbohydrate metabolic process"/>
    <property type="evidence" value="ECO:0007669"/>
    <property type="project" value="UniProtKB-ARBA"/>
</dbReference>
<keyword evidence="2" id="KW-1015">Disulfide bond</keyword>
<dbReference type="Pfam" id="PF13385">
    <property type="entry name" value="Laminin_G_3"/>
    <property type="match status" value="1"/>
</dbReference>
<dbReference type="GO" id="GO:0030246">
    <property type="term" value="F:carbohydrate binding"/>
    <property type="evidence" value="ECO:0007669"/>
    <property type="project" value="UniProtKB-KW"/>
</dbReference>
<dbReference type="SMART" id="SM00560">
    <property type="entry name" value="LamGL"/>
    <property type="match status" value="1"/>
</dbReference>
<protein>
    <submittedName>
        <fullName evidence="4">Concanavalin A-like lectin/glucanases family protein</fullName>
    </submittedName>
</protein>
<dbReference type="InterPro" id="IPR006558">
    <property type="entry name" value="LamG-like"/>
</dbReference>
<dbReference type="STRING" id="1642646.ING2E5A_3002"/>
<dbReference type="EMBL" id="LT608328">
    <property type="protein sequence ID" value="SCM59796.1"/>
    <property type="molecule type" value="Genomic_DNA"/>
</dbReference>
<dbReference type="Proteomes" id="UP000178485">
    <property type="component" value="Chromosome i"/>
</dbReference>
<keyword evidence="4" id="KW-0430">Lectin</keyword>
<dbReference type="RefSeq" id="WP_071138020.1">
    <property type="nucleotide sequence ID" value="NZ_LT608328.1"/>
</dbReference>
<reference evidence="4 5" key="1">
    <citation type="submission" date="2016-08" db="EMBL/GenBank/DDBJ databases">
        <authorList>
            <person name="Seilhamer J.J."/>
        </authorList>
    </citation>
    <scope>NUCLEOTIDE SEQUENCE [LARGE SCALE GENOMIC DNA]</scope>
    <source>
        <strain evidence="4">ING2-E5A</strain>
    </source>
</reference>
<keyword evidence="1" id="KW-0732">Signal</keyword>
<evidence type="ECO:0000259" key="3">
    <source>
        <dbReference type="SMART" id="SM00560"/>
    </source>
</evidence>
<dbReference type="AlphaFoldDB" id="A0A1G4GB69"/>
<evidence type="ECO:0000256" key="1">
    <source>
        <dbReference type="ARBA" id="ARBA00022729"/>
    </source>
</evidence>
<keyword evidence="5" id="KW-1185">Reference proteome</keyword>
<dbReference type="SUPFAM" id="SSF49899">
    <property type="entry name" value="Concanavalin A-like lectins/glucanases"/>
    <property type="match status" value="1"/>
</dbReference>
<evidence type="ECO:0000313" key="5">
    <source>
        <dbReference type="Proteomes" id="UP000178485"/>
    </source>
</evidence>
<proteinExistence type="predicted"/>
<name>A0A1G4GB69_9BACT</name>
<evidence type="ECO:0000313" key="4">
    <source>
        <dbReference type="EMBL" id="SCM59796.1"/>
    </source>
</evidence>
<dbReference type="PROSITE" id="PS51257">
    <property type="entry name" value="PROKAR_LIPOPROTEIN"/>
    <property type="match status" value="1"/>
</dbReference>
<sequence>MKKCIFWTVASAILLLGSCNKEETQDPTPQETVTVPTLTIRAAMPDENPSPQTRVALTETVGGNISVQWKEGDKIHLCFVSEDGNTVRTVADVAVTNISANGKSGEFAVEIPTEITGRFNLYGIYGATFKEANSKTVVFPATPTGGTDLSNAEEICVMKFAQTGLEAGSTVNVSFQHLGSIIGIWLFNATTDSYNVTSLSMGNESYQWLGNDEGAAEYDIAAGEFTNRKPGNILSFISGSTLSITGGETKKLYRWVVPAADYDNTKQLVVTINDNTGNKSVEIPVITMAQGKYYRLKLLRNYVGWGRVTSPSASDLVGHWPFDGNTQDAKGTNHVTESNGVSLATDRYGNENSAYSFSGSSSYMKCTTAGITGSFNPRTITFWAKADNLTTTSQTILVWGGSTATDGSRFEVNLVNNQIICDISTSNYGKTTSAIVDDVWNFYAVVYTPKSTTYVKENTLSSTIRFYVNGIVPTTPGVSLETTIAVNTHNTNPIYFGSLYNTERRFQGTLDDIRIYNKALSQAEIIGLYLSQEQPANP</sequence>
<dbReference type="InterPro" id="IPR013320">
    <property type="entry name" value="ConA-like_dom_sf"/>
</dbReference>
<dbReference type="GO" id="GO:0004553">
    <property type="term" value="F:hydrolase activity, hydrolyzing O-glycosyl compounds"/>
    <property type="evidence" value="ECO:0007669"/>
    <property type="project" value="UniProtKB-ARBA"/>
</dbReference>
<dbReference type="Gene3D" id="2.60.120.200">
    <property type="match status" value="1"/>
</dbReference>
<gene>
    <name evidence="4" type="ORF">ING2E5A_3002</name>
</gene>
<evidence type="ECO:0000256" key="2">
    <source>
        <dbReference type="ARBA" id="ARBA00023157"/>
    </source>
</evidence>
<organism evidence="4 5">
    <name type="scientific">Petrimonas mucosa</name>
    <dbReference type="NCBI Taxonomy" id="1642646"/>
    <lineage>
        <taxon>Bacteria</taxon>
        <taxon>Pseudomonadati</taxon>
        <taxon>Bacteroidota</taxon>
        <taxon>Bacteroidia</taxon>
        <taxon>Bacteroidales</taxon>
        <taxon>Dysgonomonadaceae</taxon>
        <taxon>Petrimonas</taxon>
    </lineage>
</organism>
<dbReference type="KEGG" id="pmuc:ING2E5A_3002"/>